<keyword evidence="2" id="KW-1185">Reference proteome</keyword>
<dbReference type="Proteomes" id="UP000181884">
    <property type="component" value="Unassembled WGS sequence"/>
</dbReference>
<name>A0A1L8RGR2_9ENTE</name>
<comment type="caution">
    <text evidence="1">The sequence shown here is derived from an EMBL/GenBank/DDBJ whole genome shotgun (WGS) entry which is preliminary data.</text>
</comment>
<reference evidence="1 2" key="1">
    <citation type="submission" date="2014-12" db="EMBL/GenBank/DDBJ databases">
        <title>Draft genome sequences of 29 type strains of Enterococci.</title>
        <authorList>
            <person name="Zhong Z."/>
            <person name="Sun Z."/>
            <person name="Liu W."/>
            <person name="Zhang W."/>
            <person name="Zhang H."/>
        </authorList>
    </citation>
    <scope>NUCLEOTIDE SEQUENCE [LARGE SCALE GENOMIC DNA]</scope>
    <source>
        <strain evidence="1 2">DSM 17029</strain>
    </source>
</reference>
<dbReference type="STRING" id="214095.RU97_GL001574"/>
<organism evidence="1 2">
    <name type="scientific">Enterococcus canis</name>
    <dbReference type="NCBI Taxonomy" id="214095"/>
    <lineage>
        <taxon>Bacteria</taxon>
        <taxon>Bacillati</taxon>
        <taxon>Bacillota</taxon>
        <taxon>Bacilli</taxon>
        <taxon>Lactobacillales</taxon>
        <taxon>Enterococcaceae</taxon>
        <taxon>Enterococcus</taxon>
    </lineage>
</organism>
<dbReference type="AlphaFoldDB" id="A0A1L8RGR2"/>
<evidence type="ECO:0000313" key="1">
    <source>
        <dbReference type="EMBL" id="OJG18956.1"/>
    </source>
</evidence>
<dbReference type="EMBL" id="JXKH01000003">
    <property type="protein sequence ID" value="OJG18956.1"/>
    <property type="molecule type" value="Genomic_DNA"/>
</dbReference>
<proteinExistence type="predicted"/>
<sequence>MDAIEKIMQQILAKGQAEITELRHAEKTRIDEAHNERLVTLQELEKQQIAKNKQAIEKEFHQKRNRQQLDVRQSVLNQKQAYLVTLFEEAATALESQSTEELQAFAEQALKSLNLAGAVVVPGAKSAVALTAAWLTNVNQKLGTTYQLGTTVSGEAGFIVEQEGVEYNFLFTSLVREIQETESFQVAERLFR</sequence>
<gene>
    <name evidence="1" type="ORF">RU97_GL001574</name>
</gene>
<accession>A0A1L8RGR2</accession>
<protein>
    <submittedName>
        <fullName evidence="1">Uncharacterized protein</fullName>
    </submittedName>
</protein>
<dbReference type="RefSeq" id="WP_067393073.1">
    <property type="nucleotide sequence ID" value="NZ_JXKH01000003.1"/>
</dbReference>
<evidence type="ECO:0000313" key="2">
    <source>
        <dbReference type="Proteomes" id="UP000181884"/>
    </source>
</evidence>